<feature type="domain" description="Dienelactone hydrolase" evidence="2">
    <location>
        <begin position="30"/>
        <end position="208"/>
    </location>
</feature>
<name>A0A5A7SGB6_9NOCA</name>
<keyword evidence="4" id="KW-1185">Reference proteome</keyword>
<sequence>MDKVRITGQVLDGAIREVGFVVRRDGHDVPAVLWRPEAARPAVVLLGHGGSGHKRIERHVRLARWFAARAGIACLAIDGPFHGDRSVDGDAPLDYQRRIAQVGARSVHQSMRDDSLAALAVADQLDWVDEQRVAFLGMSMGARYGLPVCSALGTRLKCAVLGKFGLTQSDDLPETLAANDMITHAAANIHAPVLQHVQWHDELFPHDGQFELFDLFASTEKVLRARPGDHALTRLDDEIAWREYVGANLESN</sequence>
<evidence type="ECO:0000313" key="3">
    <source>
        <dbReference type="EMBL" id="KAA0024866.1"/>
    </source>
</evidence>
<evidence type="ECO:0000259" key="2">
    <source>
        <dbReference type="Pfam" id="PF01738"/>
    </source>
</evidence>
<dbReference type="InterPro" id="IPR029058">
    <property type="entry name" value="AB_hydrolase_fold"/>
</dbReference>
<proteinExistence type="inferred from homology"/>
<comment type="similarity">
    <text evidence="1">Belongs to the AB hydrolase superfamily.</text>
</comment>
<dbReference type="SUPFAM" id="SSF53474">
    <property type="entry name" value="alpha/beta-Hydrolases"/>
    <property type="match status" value="1"/>
</dbReference>
<evidence type="ECO:0000256" key="1">
    <source>
        <dbReference type="ARBA" id="ARBA00008645"/>
    </source>
</evidence>
<dbReference type="Pfam" id="PF01738">
    <property type="entry name" value="DLH"/>
    <property type="match status" value="1"/>
</dbReference>
<gene>
    <name evidence="3" type="ORF">FOY51_02765</name>
</gene>
<evidence type="ECO:0000313" key="4">
    <source>
        <dbReference type="Proteomes" id="UP000322244"/>
    </source>
</evidence>
<dbReference type="Proteomes" id="UP000322244">
    <property type="component" value="Unassembled WGS sequence"/>
</dbReference>
<dbReference type="GO" id="GO:0016787">
    <property type="term" value="F:hydrolase activity"/>
    <property type="evidence" value="ECO:0007669"/>
    <property type="project" value="InterPro"/>
</dbReference>
<dbReference type="AlphaFoldDB" id="A0A5A7SGB6"/>
<dbReference type="EMBL" id="VLNY01000001">
    <property type="protein sequence ID" value="KAA0024866.1"/>
    <property type="molecule type" value="Genomic_DNA"/>
</dbReference>
<dbReference type="InterPro" id="IPR002925">
    <property type="entry name" value="Dienelactn_hydro"/>
</dbReference>
<dbReference type="Gene3D" id="3.40.50.1820">
    <property type="entry name" value="alpha/beta hydrolase"/>
    <property type="match status" value="1"/>
</dbReference>
<dbReference type="InterPro" id="IPR050261">
    <property type="entry name" value="FrsA_esterase"/>
</dbReference>
<protein>
    <recommendedName>
        <fullName evidence="2">Dienelactone hydrolase domain-containing protein</fullName>
    </recommendedName>
</protein>
<dbReference type="OrthoDB" id="4158640at2"/>
<organism evidence="3 4">
    <name type="scientific">Antrihabitans cavernicola</name>
    <dbReference type="NCBI Taxonomy" id="2495913"/>
    <lineage>
        <taxon>Bacteria</taxon>
        <taxon>Bacillati</taxon>
        <taxon>Actinomycetota</taxon>
        <taxon>Actinomycetes</taxon>
        <taxon>Mycobacteriales</taxon>
        <taxon>Nocardiaceae</taxon>
        <taxon>Antrihabitans</taxon>
    </lineage>
</organism>
<reference evidence="3 4" key="1">
    <citation type="submission" date="2019-07" db="EMBL/GenBank/DDBJ databases">
        <title>Rhodococcus cavernicolus sp. nov., isolated from a cave.</title>
        <authorList>
            <person name="Lee S.D."/>
        </authorList>
    </citation>
    <scope>NUCLEOTIDE SEQUENCE [LARGE SCALE GENOMIC DNA]</scope>
    <source>
        <strain evidence="3 4">C1-24</strain>
    </source>
</reference>
<accession>A0A5A7SGB6</accession>
<comment type="caution">
    <text evidence="3">The sequence shown here is derived from an EMBL/GenBank/DDBJ whole genome shotgun (WGS) entry which is preliminary data.</text>
</comment>
<dbReference type="PANTHER" id="PTHR22946">
    <property type="entry name" value="DIENELACTONE HYDROLASE DOMAIN-CONTAINING PROTEIN-RELATED"/>
    <property type="match status" value="1"/>
</dbReference>